<dbReference type="AlphaFoldDB" id="A0A067JFJ4"/>
<accession>A0A067JFJ4</accession>
<gene>
    <name evidence="2" type="ORF">JCGZ_03666</name>
</gene>
<keyword evidence="3" id="KW-1185">Reference proteome</keyword>
<sequence length="136" mass="15152">MRYSHTTLDVAMFCPATERLELGSGELLPPLIDRYPWGDAADFFNFIQLLVNIPLPTEFDPFAEAEELDRSQGDARVQVSIDDYNKRADTVPPSGRGREMQSGGRFGHGAGRRQVVIEEVKETNSDDSKETASNMS</sequence>
<proteinExistence type="predicted"/>
<feature type="compositionally biased region" description="Basic and acidic residues" evidence="1">
    <location>
        <begin position="115"/>
        <end position="130"/>
    </location>
</feature>
<name>A0A067JFJ4_JATCU</name>
<organism evidence="2 3">
    <name type="scientific">Jatropha curcas</name>
    <name type="common">Barbados nut</name>
    <dbReference type="NCBI Taxonomy" id="180498"/>
    <lineage>
        <taxon>Eukaryota</taxon>
        <taxon>Viridiplantae</taxon>
        <taxon>Streptophyta</taxon>
        <taxon>Embryophyta</taxon>
        <taxon>Tracheophyta</taxon>
        <taxon>Spermatophyta</taxon>
        <taxon>Magnoliopsida</taxon>
        <taxon>eudicotyledons</taxon>
        <taxon>Gunneridae</taxon>
        <taxon>Pentapetalae</taxon>
        <taxon>rosids</taxon>
        <taxon>fabids</taxon>
        <taxon>Malpighiales</taxon>
        <taxon>Euphorbiaceae</taxon>
        <taxon>Crotonoideae</taxon>
        <taxon>Jatropheae</taxon>
        <taxon>Jatropha</taxon>
    </lineage>
</organism>
<reference evidence="2 3" key="1">
    <citation type="journal article" date="2014" name="PLoS ONE">
        <title>Global Analysis of Gene Expression Profiles in Physic Nut (Jatropha curcas L.) Seedlings Exposed to Salt Stress.</title>
        <authorList>
            <person name="Zhang L."/>
            <person name="Zhang C."/>
            <person name="Wu P."/>
            <person name="Chen Y."/>
            <person name="Li M."/>
            <person name="Jiang H."/>
            <person name="Wu G."/>
        </authorList>
    </citation>
    <scope>NUCLEOTIDE SEQUENCE [LARGE SCALE GENOMIC DNA]</scope>
    <source>
        <strain evidence="3">cv. GZQX0401</strain>
        <tissue evidence="2">Young leaves</tissue>
    </source>
</reference>
<dbReference type="Proteomes" id="UP000027138">
    <property type="component" value="Unassembled WGS sequence"/>
</dbReference>
<evidence type="ECO:0000256" key="1">
    <source>
        <dbReference type="SAM" id="MobiDB-lite"/>
    </source>
</evidence>
<dbReference type="EMBL" id="KK915655">
    <property type="protein sequence ID" value="KDP21558.1"/>
    <property type="molecule type" value="Genomic_DNA"/>
</dbReference>
<protein>
    <submittedName>
        <fullName evidence="2">Uncharacterized protein</fullName>
    </submittedName>
</protein>
<evidence type="ECO:0000313" key="3">
    <source>
        <dbReference type="Proteomes" id="UP000027138"/>
    </source>
</evidence>
<feature type="region of interest" description="Disordered" evidence="1">
    <location>
        <begin position="83"/>
        <end position="136"/>
    </location>
</feature>
<evidence type="ECO:0000313" key="2">
    <source>
        <dbReference type="EMBL" id="KDP21558.1"/>
    </source>
</evidence>